<keyword evidence="4" id="KW-1185">Reference proteome</keyword>
<name>A0ABT4P5Z3_9ACTN</name>
<reference evidence="3 4" key="1">
    <citation type="submission" date="2022-12" db="EMBL/GenBank/DDBJ databases">
        <authorList>
            <person name="Abashina T."/>
            <person name="Solyanikova I."/>
            <person name="Delegan Y."/>
        </authorList>
    </citation>
    <scope>NUCLEOTIDE SEQUENCE [LARGE SCALE GENOMIC DNA]</scope>
    <source>
        <strain evidence="3 4">IPS92ro</strain>
    </source>
</reference>
<evidence type="ECO:0000313" key="4">
    <source>
        <dbReference type="Proteomes" id="UP001301132"/>
    </source>
</evidence>
<dbReference type="Proteomes" id="UP001301132">
    <property type="component" value="Unassembled WGS sequence"/>
</dbReference>
<accession>A0ABT4P5Z3</accession>
<comment type="caution">
    <text evidence="3">The sequence shown here is derived from an EMBL/GenBank/DDBJ whole genome shotgun (WGS) entry which is preliminary data.</text>
</comment>
<keyword evidence="2" id="KW-1133">Transmembrane helix</keyword>
<feature type="transmembrane region" description="Helical" evidence="2">
    <location>
        <begin position="32"/>
        <end position="51"/>
    </location>
</feature>
<keyword evidence="2" id="KW-0812">Transmembrane</keyword>
<evidence type="ECO:0000256" key="1">
    <source>
        <dbReference type="SAM" id="MobiDB-lite"/>
    </source>
</evidence>
<sequence>APPPTQVVRVDGPEGPGAAPASRWSVRLGRNAWIALGSVVVAAAVASYLVLADPFAGPLPDGWKTPHEKQLAATLAVPENYKRTVPEEAGQHWVTYTDESGAVWIGLTLDKKREDTLGNIAGSAAAEMYDDDGKYKESGAYDLAMPENPKTAPRETEYRGGKSAENTVVYTTTDSQNPRPRELRIFYYRTSAGDMYKLTVSYPGEGDFTARGREVASTAVANLDIDGT</sequence>
<organism evidence="3 4">
    <name type="scientific">Streptomyces rubrogriseus</name>
    <dbReference type="NCBI Taxonomy" id="194673"/>
    <lineage>
        <taxon>Bacteria</taxon>
        <taxon>Bacillati</taxon>
        <taxon>Actinomycetota</taxon>
        <taxon>Actinomycetes</taxon>
        <taxon>Kitasatosporales</taxon>
        <taxon>Streptomycetaceae</taxon>
        <taxon>Streptomyces</taxon>
        <taxon>Streptomyces violaceoruber group</taxon>
    </lineage>
</organism>
<feature type="non-terminal residue" evidence="3">
    <location>
        <position position="1"/>
    </location>
</feature>
<dbReference type="GO" id="GO:0004674">
    <property type="term" value="F:protein serine/threonine kinase activity"/>
    <property type="evidence" value="ECO:0007669"/>
    <property type="project" value="UniProtKB-KW"/>
</dbReference>
<evidence type="ECO:0000313" key="3">
    <source>
        <dbReference type="EMBL" id="MCZ4636556.1"/>
    </source>
</evidence>
<dbReference type="EMBL" id="JAPWHU010000233">
    <property type="protein sequence ID" value="MCZ4636556.1"/>
    <property type="molecule type" value="Genomic_DNA"/>
</dbReference>
<proteinExistence type="predicted"/>
<feature type="region of interest" description="Disordered" evidence="1">
    <location>
        <begin position="1"/>
        <end position="21"/>
    </location>
</feature>
<keyword evidence="3" id="KW-0808">Transferase</keyword>
<keyword evidence="3" id="KW-0723">Serine/threonine-protein kinase</keyword>
<evidence type="ECO:0000256" key="2">
    <source>
        <dbReference type="SAM" id="Phobius"/>
    </source>
</evidence>
<gene>
    <name evidence="3" type="ORF">O3S69_21175</name>
</gene>
<protein>
    <submittedName>
        <fullName evidence="3">Serine/threonine protein kinase</fullName>
    </submittedName>
</protein>
<keyword evidence="2" id="KW-0472">Membrane</keyword>
<keyword evidence="3" id="KW-0418">Kinase</keyword>